<evidence type="ECO:0000313" key="2">
    <source>
        <dbReference type="Proteomes" id="UP001172645"/>
    </source>
</evidence>
<keyword evidence="2" id="KW-1185">Reference proteome</keyword>
<evidence type="ECO:0000313" key="1">
    <source>
        <dbReference type="EMBL" id="MDL2401024.1"/>
    </source>
</evidence>
<reference evidence="1" key="1">
    <citation type="submission" date="2023-06" db="EMBL/GenBank/DDBJ databases">
        <title>Phylogenetic Diversity of Rhizobium strains.</title>
        <authorList>
            <person name="Moura F.T."/>
            <person name="Helene L.C.F."/>
            <person name="Hungria M."/>
        </authorList>
    </citation>
    <scope>NUCLEOTIDE SEQUENCE</scope>
    <source>
        <strain evidence="1">CCGE526</strain>
    </source>
</reference>
<organism evidence="1 2">
    <name type="scientific">Rhizobium mayense</name>
    <dbReference type="NCBI Taxonomy" id="1312184"/>
    <lineage>
        <taxon>Bacteria</taxon>
        <taxon>Pseudomonadati</taxon>
        <taxon>Pseudomonadota</taxon>
        <taxon>Alphaproteobacteria</taxon>
        <taxon>Hyphomicrobiales</taxon>
        <taxon>Rhizobiaceae</taxon>
        <taxon>Rhizobium/Agrobacterium group</taxon>
        <taxon>Rhizobium</taxon>
    </lineage>
</organism>
<comment type="caution">
    <text evidence="1">The sequence shown here is derived from an EMBL/GenBank/DDBJ whole genome shotgun (WGS) entry which is preliminary data.</text>
</comment>
<accession>A0ABT7JXE7</accession>
<protein>
    <submittedName>
        <fullName evidence="1">Uncharacterized protein</fullName>
    </submittedName>
</protein>
<proteinExistence type="predicted"/>
<dbReference type="Proteomes" id="UP001172645">
    <property type="component" value="Unassembled WGS sequence"/>
</dbReference>
<sequence length="71" mass="7744">MSNQYVDDIDAALQRLVDLRRKVVPSLGTDDKAMDALASIQDSLVHLVKARDQEDDLAKGKTLYEAAAASL</sequence>
<dbReference type="EMBL" id="JARFYM010000016">
    <property type="protein sequence ID" value="MDL2401024.1"/>
    <property type="molecule type" value="Genomic_DNA"/>
</dbReference>
<gene>
    <name evidence="1" type="ORF">PY649_19130</name>
</gene>
<name>A0ABT7JXE7_9HYPH</name>
<dbReference type="RefSeq" id="WP_285870197.1">
    <property type="nucleotide sequence ID" value="NZ_JARFYM010000016.1"/>
</dbReference>